<dbReference type="AlphaFoldDB" id="A0A8J8SXI3"/>
<comment type="caution">
    <text evidence="1">The sequence shown here is derived from an EMBL/GenBank/DDBJ whole genome shotgun (WGS) entry which is preliminary data.</text>
</comment>
<accession>A0A8J8SXI3</accession>
<organism evidence="1 2">
    <name type="scientific">Halteria grandinella</name>
    <dbReference type="NCBI Taxonomy" id="5974"/>
    <lineage>
        <taxon>Eukaryota</taxon>
        <taxon>Sar</taxon>
        <taxon>Alveolata</taxon>
        <taxon>Ciliophora</taxon>
        <taxon>Intramacronucleata</taxon>
        <taxon>Spirotrichea</taxon>
        <taxon>Stichotrichia</taxon>
        <taxon>Sporadotrichida</taxon>
        <taxon>Halteriidae</taxon>
        <taxon>Halteria</taxon>
    </lineage>
</organism>
<protein>
    <submittedName>
        <fullName evidence="1">Uncharacterized protein</fullName>
    </submittedName>
</protein>
<name>A0A8J8SXI3_HALGN</name>
<reference evidence="1" key="1">
    <citation type="submission" date="2019-06" db="EMBL/GenBank/DDBJ databases">
        <authorList>
            <person name="Zheng W."/>
        </authorList>
    </citation>
    <scope>NUCLEOTIDE SEQUENCE</scope>
    <source>
        <strain evidence="1">QDHG01</strain>
    </source>
</reference>
<gene>
    <name evidence="1" type="ORF">FGO68_gene15335</name>
</gene>
<dbReference type="EMBL" id="RRYP01017188">
    <property type="protein sequence ID" value="TNV74285.1"/>
    <property type="molecule type" value="Genomic_DNA"/>
</dbReference>
<sequence length="74" mass="8959">MKQVLKEYRSNSEIVILNSSKNQEQQRESMILQSWNCYLKELIQQSSEKAKKYHFKMINTINCYLENMKQKIIN</sequence>
<keyword evidence="2" id="KW-1185">Reference proteome</keyword>
<dbReference type="Proteomes" id="UP000785679">
    <property type="component" value="Unassembled WGS sequence"/>
</dbReference>
<evidence type="ECO:0000313" key="1">
    <source>
        <dbReference type="EMBL" id="TNV74285.1"/>
    </source>
</evidence>
<evidence type="ECO:0000313" key="2">
    <source>
        <dbReference type="Proteomes" id="UP000785679"/>
    </source>
</evidence>
<proteinExistence type="predicted"/>